<accession>A0A7S3CVE1</accession>
<evidence type="ECO:0000256" key="1">
    <source>
        <dbReference type="SAM" id="MobiDB-lite"/>
    </source>
</evidence>
<sequence length="112" mass="12810">MVTQYDIEILQKIESLLGQKLEEYGKREGEVFDSKIALELTDSVVEATRIATMEMKQQEQMKGSKLADDEEGDTGENNVDMKLFGKKRKQGNSMHSKGFGNKSFAKKRQRKF</sequence>
<name>A0A7S3CVE1_9SPIT</name>
<gene>
    <name evidence="2" type="ORF">SRAS04492_LOCUS9128</name>
</gene>
<protein>
    <submittedName>
        <fullName evidence="2">Uncharacterized protein</fullName>
    </submittedName>
</protein>
<organism evidence="2">
    <name type="scientific">Strombidium rassoulzadegani</name>
    <dbReference type="NCBI Taxonomy" id="1082188"/>
    <lineage>
        <taxon>Eukaryota</taxon>
        <taxon>Sar</taxon>
        <taxon>Alveolata</taxon>
        <taxon>Ciliophora</taxon>
        <taxon>Intramacronucleata</taxon>
        <taxon>Spirotrichea</taxon>
        <taxon>Oligotrichia</taxon>
        <taxon>Strombidiidae</taxon>
        <taxon>Strombidium</taxon>
    </lineage>
</organism>
<proteinExistence type="predicted"/>
<dbReference type="AlphaFoldDB" id="A0A7S3CVE1"/>
<evidence type="ECO:0000313" key="2">
    <source>
        <dbReference type="EMBL" id="CAE0237319.1"/>
    </source>
</evidence>
<feature type="region of interest" description="Disordered" evidence="1">
    <location>
        <begin position="55"/>
        <end position="112"/>
    </location>
</feature>
<dbReference type="EMBL" id="HBIA01018353">
    <property type="protein sequence ID" value="CAE0237319.1"/>
    <property type="molecule type" value="Transcribed_RNA"/>
</dbReference>
<reference evidence="2" key="1">
    <citation type="submission" date="2021-01" db="EMBL/GenBank/DDBJ databases">
        <authorList>
            <person name="Corre E."/>
            <person name="Pelletier E."/>
            <person name="Niang G."/>
            <person name="Scheremetjew M."/>
            <person name="Finn R."/>
            <person name="Kale V."/>
            <person name="Holt S."/>
            <person name="Cochrane G."/>
            <person name="Meng A."/>
            <person name="Brown T."/>
            <person name="Cohen L."/>
        </authorList>
    </citation>
    <scope>NUCLEOTIDE SEQUENCE</scope>
    <source>
        <strain evidence="2">Ras09</strain>
    </source>
</reference>